<evidence type="ECO:0000313" key="3">
    <source>
        <dbReference type="EMBL" id="AAP99561.1"/>
    </source>
</evidence>
<dbReference type="PANTHER" id="PTHR43592">
    <property type="entry name" value="CAAX AMINO TERMINAL PROTEASE"/>
    <property type="match status" value="1"/>
</dbReference>
<feature type="transmembrane region" description="Helical" evidence="1">
    <location>
        <begin position="216"/>
        <end position="243"/>
    </location>
</feature>
<name>Q7VD67_PROMA</name>
<evidence type="ECO:0000313" key="4">
    <source>
        <dbReference type="Proteomes" id="UP000001420"/>
    </source>
</evidence>
<dbReference type="Proteomes" id="UP000001420">
    <property type="component" value="Chromosome"/>
</dbReference>
<organism evidence="3 4">
    <name type="scientific">Prochlorococcus marinus (strain SARG / CCMP1375 / SS120)</name>
    <dbReference type="NCBI Taxonomy" id="167539"/>
    <lineage>
        <taxon>Bacteria</taxon>
        <taxon>Bacillati</taxon>
        <taxon>Cyanobacteriota</taxon>
        <taxon>Cyanophyceae</taxon>
        <taxon>Synechococcales</taxon>
        <taxon>Prochlorococcaceae</taxon>
        <taxon>Prochlorococcus</taxon>
    </lineage>
</organism>
<sequence>MQKKNMPRWKVFLAILSLLLTILIWQRGLQESFDRPSVTPKLALNQREIALLAYPSLPNSISPLLVGEDPELGLKNTLRELDQGQTGNRERLLLATLAISEDEKRSLLADTFQEKDLNTVRETLLDSLDQKDNFQILIDRIQDQQSDPLLYRMSCLAIGGEPDICVDERVSRNMAFRLLFSQLLPLLAILMGLLLFLRQGWLYLRNANSPWPEINFLPLSTVDMVLLIAGGFVVLGELVSPLIAMPFSDLITREIASPVKESLKVLIGYAAMTVPPLIILRQQISHLRIKVLSMEWLQWGGRSFAKSAVDALKGWLMVMPFVLLVSWLTTLFFGDPGGSNPLLDMVLSSKNYSALSILLITTVVMAPLFEELIFRGVLLPALVKKQGRVLSVLVSALIFALAHLSVGEMPPLFVLGIGLALLRLSSGRLLPCVLMHSLWNGVTFANLLILSA</sequence>
<proteinExistence type="predicted"/>
<reference evidence="3 4" key="1">
    <citation type="journal article" date="2003" name="Proc. Natl. Acad. Sci. U.S.A.">
        <title>Genome sequence of the cyanobacterium Prochlorococcus marinus SS120, a nearly minimal oxyphototrophic genome.</title>
        <authorList>
            <person name="Dufresne A."/>
            <person name="Salanoubat M."/>
            <person name="Partensky F."/>
            <person name="Artiguenave F."/>
            <person name="Axmann I.M."/>
            <person name="Barbe V."/>
            <person name="Duprat S."/>
            <person name="Galperin M.Y."/>
            <person name="Koonin E.V."/>
            <person name="Le Gall F."/>
            <person name="Makarova K.S."/>
            <person name="Ostrowski M."/>
            <person name="Oztas S."/>
            <person name="Robert C."/>
            <person name="Rogozin I.B."/>
            <person name="Scanlan D.J."/>
            <person name="Tandeau de Marsac N."/>
            <person name="Weissenbach J."/>
            <person name="Wincker P."/>
            <person name="Wolf Y.I."/>
            <person name="Hess W.R."/>
        </authorList>
    </citation>
    <scope>NUCLEOTIDE SEQUENCE [LARGE SCALE GENOMIC DNA]</scope>
    <source>
        <strain evidence="4">SARG / CCMP1375 / SS120</strain>
    </source>
</reference>
<feature type="transmembrane region" description="Helical" evidence="1">
    <location>
        <begin position="174"/>
        <end position="196"/>
    </location>
</feature>
<dbReference type="Pfam" id="PF02517">
    <property type="entry name" value="Rce1-like"/>
    <property type="match status" value="1"/>
</dbReference>
<dbReference type="GO" id="GO:0006508">
    <property type="term" value="P:proteolysis"/>
    <property type="evidence" value="ECO:0007669"/>
    <property type="project" value="UniProtKB-KW"/>
</dbReference>
<dbReference type="RefSeq" id="WP_011124670.1">
    <property type="nucleotide sequence ID" value="NC_005042.1"/>
</dbReference>
<dbReference type="InterPro" id="IPR003675">
    <property type="entry name" value="Rce1/LyrA-like_dom"/>
</dbReference>
<dbReference type="EnsemblBacteria" id="AAP99561">
    <property type="protein sequence ID" value="AAP99561"/>
    <property type="gene ID" value="Pro_0516"/>
</dbReference>
<dbReference type="KEGG" id="pma:Pro_0516"/>
<dbReference type="STRING" id="167539.Pro_0516"/>
<dbReference type="PATRIC" id="fig|167539.5.peg.530"/>
<keyword evidence="3" id="KW-0645">Protease</keyword>
<keyword evidence="4" id="KW-1185">Reference proteome</keyword>
<dbReference type="EMBL" id="AE017126">
    <property type="protein sequence ID" value="AAP99561.1"/>
    <property type="molecule type" value="Genomic_DNA"/>
</dbReference>
<dbReference type="OrthoDB" id="9782250at2"/>
<evidence type="ECO:0000259" key="2">
    <source>
        <dbReference type="Pfam" id="PF02517"/>
    </source>
</evidence>
<accession>Q7VD67</accession>
<dbReference type="AlphaFoldDB" id="Q7VD67"/>
<dbReference type="PANTHER" id="PTHR43592:SF15">
    <property type="entry name" value="CAAX AMINO TERMINAL PROTEASE FAMILY PROTEIN"/>
    <property type="match status" value="1"/>
</dbReference>
<keyword evidence="1" id="KW-0812">Transmembrane</keyword>
<feature type="domain" description="CAAX prenyl protease 2/Lysostaphin resistance protein A-like" evidence="2">
    <location>
        <begin position="356"/>
        <end position="441"/>
    </location>
</feature>
<dbReference type="HOGENOM" id="CLU_043242_0_0_3"/>
<keyword evidence="3" id="KW-0378">Hydrolase</keyword>
<dbReference type="GO" id="GO:0004175">
    <property type="term" value="F:endopeptidase activity"/>
    <property type="evidence" value="ECO:0007669"/>
    <property type="project" value="UniProtKB-ARBA"/>
</dbReference>
<dbReference type="eggNOG" id="COG1266">
    <property type="taxonomic scope" value="Bacteria"/>
</dbReference>
<feature type="transmembrane region" description="Helical" evidence="1">
    <location>
        <begin position="312"/>
        <end position="332"/>
    </location>
</feature>
<gene>
    <name evidence="3" type="ordered locus">Pro_0516</name>
</gene>
<keyword evidence="1" id="KW-1133">Transmembrane helix</keyword>
<keyword evidence="1" id="KW-0472">Membrane</keyword>
<feature type="transmembrane region" description="Helical" evidence="1">
    <location>
        <begin position="389"/>
        <end position="406"/>
    </location>
</feature>
<feature type="transmembrane region" description="Helical" evidence="1">
    <location>
        <begin position="352"/>
        <end position="369"/>
    </location>
</feature>
<protein>
    <submittedName>
        <fullName evidence="3">Predicted metal-dependent membrane protease</fullName>
    </submittedName>
</protein>
<dbReference type="GO" id="GO:0080120">
    <property type="term" value="P:CAAX-box protein maturation"/>
    <property type="evidence" value="ECO:0007669"/>
    <property type="project" value="UniProtKB-ARBA"/>
</dbReference>
<evidence type="ECO:0000256" key="1">
    <source>
        <dbReference type="SAM" id="Phobius"/>
    </source>
</evidence>